<comment type="similarity">
    <text evidence="3">Belongs to the NOP16 family.</text>
</comment>
<dbReference type="InterPro" id="IPR019002">
    <property type="entry name" value="Ribosome_biogenesis_Nop16"/>
</dbReference>
<feature type="compositionally biased region" description="Basic residues" evidence="6">
    <location>
        <begin position="1"/>
        <end position="11"/>
    </location>
</feature>
<accession>A0A9Q3D5M2</accession>
<feature type="region of interest" description="Disordered" evidence="6">
    <location>
        <begin position="170"/>
        <end position="198"/>
    </location>
</feature>
<evidence type="ECO:0000256" key="6">
    <source>
        <dbReference type="SAM" id="MobiDB-lite"/>
    </source>
</evidence>
<keyword evidence="5" id="KW-0539">Nucleus</keyword>
<dbReference type="GO" id="GO:0042273">
    <property type="term" value="P:ribosomal large subunit biogenesis"/>
    <property type="evidence" value="ECO:0007669"/>
    <property type="project" value="TreeGrafter"/>
</dbReference>
<dbReference type="AlphaFoldDB" id="A0A9Q3D5M2"/>
<evidence type="ECO:0000256" key="3">
    <source>
        <dbReference type="ARBA" id="ARBA00008479"/>
    </source>
</evidence>
<organism evidence="7 8">
    <name type="scientific">Austropuccinia psidii MF-1</name>
    <dbReference type="NCBI Taxonomy" id="1389203"/>
    <lineage>
        <taxon>Eukaryota</taxon>
        <taxon>Fungi</taxon>
        <taxon>Dikarya</taxon>
        <taxon>Basidiomycota</taxon>
        <taxon>Pucciniomycotina</taxon>
        <taxon>Pucciniomycetes</taxon>
        <taxon>Pucciniales</taxon>
        <taxon>Sphaerophragmiaceae</taxon>
        <taxon>Austropuccinia</taxon>
    </lineage>
</organism>
<dbReference type="PANTHER" id="PTHR13243:SF1">
    <property type="entry name" value="NUCLEOLAR PROTEIN 16"/>
    <property type="match status" value="1"/>
</dbReference>
<feature type="compositionally biased region" description="Basic and acidic residues" evidence="6">
    <location>
        <begin position="121"/>
        <end position="133"/>
    </location>
</feature>
<evidence type="ECO:0000256" key="2">
    <source>
        <dbReference type="ARBA" id="ARBA00004604"/>
    </source>
</evidence>
<feature type="compositionally biased region" description="Polar residues" evidence="6">
    <location>
        <begin position="105"/>
        <end position="120"/>
    </location>
</feature>
<comment type="caution">
    <text evidence="7">The sequence shown here is derived from an EMBL/GenBank/DDBJ whole genome shotgun (WGS) entry which is preliminary data.</text>
</comment>
<sequence>MANPRQRRKARSSSTKVRLAKHANSRLKKVTPRNFPEALADAYNPRETPVQNYRRLGLLSGKLTPRLAGGIEKDTSLTNSWLSRARKADEFEVLKSIECGEESDGSSSADATEAQIQTPAHSEDKQTLSKGEGKIIRDEKGKIIKILIGDEPEIEVDPASKDTAKIVIKRSQQTPRSTPWGEPFKSEKYETESTNVDDVSRLSKNTVPQGIGYENPRMGVVPPKTKFVEELIEISQQRSVAYDQQIKNQQHLSSNQENWLMNLIKKHGIDNVNAMAHDLKLNKHQKTAGEIRRMISKLKES</sequence>
<keyword evidence="8" id="KW-1185">Reference proteome</keyword>
<proteinExistence type="inferred from homology"/>
<dbReference type="GO" id="GO:0005730">
    <property type="term" value="C:nucleolus"/>
    <property type="evidence" value="ECO:0007669"/>
    <property type="project" value="UniProtKB-SubCell"/>
</dbReference>
<feature type="compositionally biased region" description="Basic residues" evidence="6">
    <location>
        <begin position="18"/>
        <end position="31"/>
    </location>
</feature>
<evidence type="ECO:0000313" key="7">
    <source>
        <dbReference type="EMBL" id="MBW0494222.1"/>
    </source>
</evidence>
<dbReference type="EMBL" id="AVOT02012466">
    <property type="protein sequence ID" value="MBW0494222.1"/>
    <property type="molecule type" value="Genomic_DNA"/>
</dbReference>
<evidence type="ECO:0000256" key="1">
    <source>
        <dbReference type="ARBA" id="ARBA00002889"/>
    </source>
</evidence>
<feature type="region of interest" description="Disordered" evidence="6">
    <location>
        <begin position="1"/>
        <end position="33"/>
    </location>
</feature>
<protein>
    <recommendedName>
        <fullName evidence="4">Nucleolar protein 16</fullName>
    </recommendedName>
</protein>
<dbReference type="OrthoDB" id="285729at2759"/>
<feature type="region of interest" description="Disordered" evidence="6">
    <location>
        <begin position="99"/>
        <end position="133"/>
    </location>
</feature>
<evidence type="ECO:0000256" key="4">
    <source>
        <dbReference type="ARBA" id="ARBA00015522"/>
    </source>
</evidence>
<dbReference type="PANTHER" id="PTHR13243">
    <property type="entry name" value="HSPC111 PROTEIN-RELATED"/>
    <property type="match status" value="1"/>
</dbReference>
<comment type="subcellular location">
    <subcellularLocation>
        <location evidence="2">Nucleus</location>
        <location evidence="2">Nucleolus</location>
    </subcellularLocation>
</comment>
<comment type="function">
    <text evidence="1">Involved in the biogenesis of the 60S ribosomal subunit.</text>
</comment>
<evidence type="ECO:0000313" key="8">
    <source>
        <dbReference type="Proteomes" id="UP000765509"/>
    </source>
</evidence>
<evidence type="ECO:0000256" key="5">
    <source>
        <dbReference type="ARBA" id="ARBA00023242"/>
    </source>
</evidence>
<name>A0A9Q3D5M2_9BASI</name>
<gene>
    <name evidence="7" type="ORF">O181_033937</name>
</gene>
<dbReference type="Proteomes" id="UP000765509">
    <property type="component" value="Unassembled WGS sequence"/>
</dbReference>
<dbReference type="Pfam" id="PF09420">
    <property type="entry name" value="Nop16"/>
    <property type="match status" value="1"/>
</dbReference>
<reference evidence="7" key="1">
    <citation type="submission" date="2021-03" db="EMBL/GenBank/DDBJ databases">
        <title>Draft genome sequence of rust myrtle Austropuccinia psidii MF-1, a brazilian biotype.</title>
        <authorList>
            <person name="Quecine M.C."/>
            <person name="Pachon D.M.R."/>
            <person name="Bonatelli M.L."/>
            <person name="Correr F.H."/>
            <person name="Franceschini L.M."/>
            <person name="Leite T.F."/>
            <person name="Margarido G.R.A."/>
            <person name="Almeida C.A."/>
            <person name="Ferrarezi J.A."/>
            <person name="Labate C.A."/>
        </authorList>
    </citation>
    <scope>NUCLEOTIDE SEQUENCE</scope>
    <source>
        <strain evidence="7">MF-1</strain>
    </source>
</reference>